<dbReference type="SUPFAM" id="SSF46689">
    <property type="entry name" value="Homeodomain-like"/>
    <property type="match status" value="1"/>
</dbReference>
<dbReference type="RefSeq" id="WP_277280247.1">
    <property type="nucleotide sequence ID" value="NZ_JAROCY010000024.1"/>
</dbReference>
<dbReference type="InterPro" id="IPR009057">
    <property type="entry name" value="Homeodomain-like_sf"/>
</dbReference>
<accession>A0ABT6CN02</accession>
<name>A0ABT6CN02_9SPHN</name>
<feature type="domain" description="HTH tetR-type" evidence="2">
    <location>
        <begin position="12"/>
        <end position="59"/>
    </location>
</feature>
<proteinExistence type="predicted"/>
<evidence type="ECO:0000313" key="4">
    <source>
        <dbReference type="Proteomes" id="UP001222770"/>
    </source>
</evidence>
<gene>
    <name evidence="3" type="ORF">POM99_18945</name>
</gene>
<reference evidence="3 4" key="1">
    <citation type="submission" date="2023-03" db="EMBL/GenBank/DDBJ databases">
        <title>Novosphingobium cyanobacteriorum sp. nov., isolated from a eutrophic reservoir during the Microcystis bloom period.</title>
        <authorList>
            <person name="Kang M."/>
            <person name="Le V."/>
            <person name="Ko S.-R."/>
            <person name="Lee S.-A."/>
            <person name="Ahn C.-Y."/>
        </authorList>
    </citation>
    <scope>NUCLEOTIDE SEQUENCE [LARGE SCALE GENOMIC DNA]</scope>
    <source>
        <strain evidence="3 4">HBC54</strain>
    </source>
</reference>
<keyword evidence="1" id="KW-0238">DNA-binding</keyword>
<keyword evidence="4" id="KW-1185">Reference proteome</keyword>
<protein>
    <submittedName>
        <fullName evidence="3">TetR family transcriptional regulator</fullName>
    </submittedName>
</protein>
<comment type="caution">
    <text evidence="3">The sequence shown here is derived from an EMBL/GenBank/DDBJ whole genome shotgun (WGS) entry which is preliminary data.</text>
</comment>
<dbReference type="InterPro" id="IPR001647">
    <property type="entry name" value="HTH_TetR"/>
</dbReference>
<dbReference type="Gene3D" id="1.10.357.10">
    <property type="entry name" value="Tetracycline Repressor, domain 2"/>
    <property type="match status" value="1"/>
</dbReference>
<evidence type="ECO:0000259" key="2">
    <source>
        <dbReference type="Pfam" id="PF00440"/>
    </source>
</evidence>
<sequence>MTEAFSPGALAIMRAAERLMGKHGIEGVSMRQITLAAKMANNSAIAYHFGDRNGLLQAISEWRAEPVAAERDRLYRAARDEGTLDSPRSLVRIITRPVLSIRDSDGTHPHAAFVSQMLRSRLGREIRQTLFRPSGLMDELLHRLRSHSLDLPRTLFDFRLRTASLAFYDAVGERDRMAEDDPAWLTSDSEAFLNELEDMVLAVVFRPPGPALES</sequence>
<dbReference type="Pfam" id="PF00440">
    <property type="entry name" value="TetR_N"/>
    <property type="match status" value="1"/>
</dbReference>
<evidence type="ECO:0000256" key="1">
    <source>
        <dbReference type="ARBA" id="ARBA00023125"/>
    </source>
</evidence>
<evidence type="ECO:0000313" key="3">
    <source>
        <dbReference type="EMBL" id="MDF8335287.1"/>
    </source>
</evidence>
<dbReference type="EMBL" id="JAROCY010000024">
    <property type="protein sequence ID" value="MDF8335287.1"/>
    <property type="molecule type" value="Genomic_DNA"/>
</dbReference>
<organism evidence="3 4">
    <name type="scientific">Novosphingobium cyanobacteriorum</name>
    <dbReference type="NCBI Taxonomy" id="3024215"/>
    <lineage>
        <taxon>Bacteria</taxon>
        <taxon>Pseudomonadati</taxon>
        <taxon>Pseudomonadota</taxon>
        <taxon>Alphaproteobacteria</taxon>
        <taxon>Sphingomonadales</taxon>
        <taxon>Sphingomonadaceae</taxon>
        <taxon>Novosphingobium</taxon>
    </lineage>
</organism>
<dbReference type="Proteomes" id="UP001222770">
    <property type="component" value="Unassembled WGS sequence"/>
</dbReference>